<dbReference type="EMBL" id="CP017637">
    <property type="protein sequence ID" value="APG13513.1"/>
    <property type="molecule type" value="Genomic_DNA"/>
</dbReference>
<feature type="chain" id="PRO_5012769496" evidence="6">
    <location>
        <begin position="25"/>
        <end position="846"/>
    </location>
</feature>
<feature type="signal peptide" evidence="6">
    <location>
        <begin position="1"/>
        <end position="24"/>
    </location>
</feature>
<keyword evidence="4" id="KW-0106">Calcium</keyword>
<dbReference type="PROSITE" id="PS51257">
    <property type="entry name" value="PROKAR_LIPOPROTEIN"/>
    <property type="match status" value="1"/>
</dbReference>
<dbReference type="Pfam" id="PF00884">
    <property type="entry name" value="Sulfatase"/>
    <property type="match status" value="1"/>
</dbReference>
<dbReference type="CDD" id="cd16025">
    <property type="entry name" value="PAS_like"/>
    <property type="match status" value="1"/>
</dbReference>
<dbReference type="InterPro" id="IPR024607">
    <property type="entry name" value="Sulfatase_CS"/>
</dbReference>
<gene>
    <name evidence="8" type="ORF">BKD09_34685</name>
</gene>
<evidence type="ECO:0000256" key="1">
    <source>
        <dbReference type="ARBA" id="ARBA00008779"/>
    </source>
</evidence>
<dbReference type="PROSITE" id="PS00523">
    <property type="entry name" value="SULFATASE_1"/>
    <property type="match status" value="1"/>
</dbReference>
<dbReference type="RefSeq" id="WP_071915611.1">
    <property type="nucleotide sequence ID" value="NZ_CP017637.1"/>
</dbReference>
<dbReference type="InterPro" id="IPR050738">
    <property type="entry name" value="Sulfatase"/>
</dbReference>
<evidence type="ECO:0000256" key="3">
    <source>
        <dbReference type="ARBA" id="ARBA00022801"/>
    </source>
</evidence>
<organism evidence="8 9">
    <name type="scientific">Bradyrhizobium japonicum</name>
    <dbReference type="NCBI Taxonomy" id="375"/>
    <lineage>
        <taxon>Bacteria</taxon>
        <taxon>Pseudomonadati</taxon>
        <taxon>Pseudomonadota</taxon>
        <taxon>Alphaproteobacteria</taxon>
        <taxon>Hyphomicrobiales</taxon>
        <taxon>Nitrobacteraceae</taxon>
        <taxon>Bradyrhizobium</taxon>
    </lineage>
</organism>
<keyword evidence="2" id="KW-0479">Metal-binding</keyword>
<comment type="similarity">
    <text evidence="1">Belongs to the sulfatase family.</text>
</comment>
<protein>
    <submittedName>
        <fullName evidence="8">Arylsulfatase</fullName>
    </submittedName>
</protein>
<evidence type="ECO:0000313" key="8">
    <source>
        <dbReference type="EMBL" id="APG13513.1"/>
    </source>
</evidence>
<name>A0A1L3FJM3_BRAJP</name>
<feature type="region of interest" description="Disordered" evidence="5">
    <location>
        <begin position="807"/>
        <end position="846"/>
    </location>
</feature>
<dbReference type="PANTHER" id="PTHR42693">
    <property type="entry name" value="ARYLSULFATASE FAMILY MEMBER"/>
    <property type="match status" value="1"/>
</dbReference>
<dbReference type="Gene3D" id="3.30.1120.10">
    <property type="match status" value="1"/>
</dbReference>
<evidence type="ECO:0000256" key="2">
    <source>
        <dbReference type="ARBA" id="ARBA00022723"/>
    </source>
</evidence>
<evidence type="ECO:0000256" key="6">
    <source>
        <dbReference type="SAM" id="SignalP"/>
    </source>
</evidence>
<dbReference type="GO" id="GO:0046872">
    <property type="term" value="F:metal ion binding"/>
    <property type="evidence" value="ECO:0007669"/>
    <property type="project" value="UniProtKB-KW"/>
</dbReference>
<dbReference type="AlphaFoldDB" id="A0A1L3FJM3"/>
<dbReference type="InterPro" id="IPR017850">
    <property type="entry name" value="Alkaline_phosphatase_core_sf"/>
</dbReference>
<reference evidence="8 9" key="1">
    <citation type="submission" date="2016-11" db="EMBL/GenBank/DDBJ databases">
        <title>Complete Genome Sequence of Bradyrhizobium sp. strain J5, an isolated from soybean nodule in Hokkaido.</title>
        <authorList>
            <person name="Kanehara K."/>
        </authorList>
    </citation>
    <scope>NUCLEOTIDE SEQUENCE [LARGE SCALE GENOMIC DNA]</scope>
    <source>
        <strain evidence="8 9">J5</strain>
    </source>
</reference>
<feature type="domain" description="Sulfatase N-terminal" evidence="7">
    <location>
        <begin position="78"/>
        <end position="493"/>
    </location>
</feature>
<dbReference type="Gene3D" id="3.40.720.10">
    <property type="entry name" value="Alkaline Phosphatase, subunit A"/>
    <property type="match status" value="1"/>
</dbReference>
<evidence type="ECO:0000256" key="4">
    <source>
        <dbReference type="ARBA" id="ARBA00022837"/>
    </source>
</evidence>
<evidence type="ECO:0000259" key="7">
    <source>
        <dbReference type="Pfam" id="PF00884"/>
    </source>
</evidence>
<evidence type="ECO:0000313" key="9">
    <source>
        <dbReference type="Proteomes" id="UP000181962"/>
    </source>
</evidence>
<evidence type="ECO:0000256" key="5">
    <source>
        <dbReference type="SAM" id="MobiDB-lite"/>
    </source>
</evidence>
<dbReference type="GO" id="GO:0016787">
    <property type="term" value="F:hydrolase activity"/>
    <property type="evidence" value="ECO:0007669"/>
    <property type="project" value="UniProtKB-KW"/>
</dbReference>
<keyword evidence="6" id="KW-0732">Signal</keyword>
<dbReference type="InterPro" id="IPR000917">
    <property type="entry name" value="Sulfatase_N"/>
</dbReference>
<accession>A0A1L3FJM3</accession>
<sequence length="846" mass="92284">MKIRCRTLATTASVLALGCISASAQQVTGTPGSPAATTTIDGKLLPPPPPEFGGVINERASESMAWWAPRVVPPKGAPNVLLIMTDDQGFGAPSTFGGVVPTPAMDRIAAQGLRYTNFHSTSLCSPTRAALITGRNHHSVGFGVVGEISTGFPGYDSIIPIEKGTIGTTLKANGYATSWFGKNHNTPSYQSSQAGPFNQWPNGMGFEYFYGFVGGDASQWQPNLFRNTTAIYPFQDNPSWNLTTAMADEAIQHVKQLKEIAPDKPFFVYYVPGGTHAPHHPTPDWIKKISDMHLFDQGWNKLRETIFANQKRLGIMPDHARLTPWPKELPQWDSTGELEKKLFIKQADVYGAYLAYTDHEIGRVIQAVEDLGELNNTLIIYIGGDNGASAEGMINGTPNEFTTFNGVPVPVKAQYLWYPFWGSDKTFPHVAAPWAWAMDTPFKWVKQVPSHFGGTAQGVAMSWPGHINDVGGIRRQFHHVIDIAPTILEATGISQPDTIDGIKQSPMEGVSMAYTWDKANANARTTHTTQYFEMLGNRSIYHDGWVAATTPITLPWELSSAPPPDVITGYKWELYNVQEDPTQFNDLAAKMPEKVKELQAVFDVEAKKYNVLPLDNTTLARWNTPRPSLTAGQTVFTYSGELTGVPASAAPSILNKSYTITAEVEIPEGGAEGMIVTEGGRFGGYGLLLSKGVAGVRRGKPVFLYNLLNLKRTVWSGPELSAGKHTIVFDFKSDGPGLGKGGTGVLSVDAKEVDRKSIEHGTPITFPEDETFDVGQDTRTGVAMLEYRYDPPFKFTGKINKLTFKLGPELKDPAQAKAELGPMPAPEPDPIEESKSQKPPANVGKK</sequence>
<dbReference type="PANTHER" id="PTHR42693:SF43">
    <property type="entry name" value="BLL2667 PROTEIN"/>
    <property type="match status" value="1"/>
</dbReference>
<dbReference type="OrthoDB" id="9803751at2"/>
<dbReference type="SUPFAM" id="SSF53649">
    <property type="entry name" value="Alkaline phosphatase-like"/>
    <property type="match status" value="1"/>
</dbReference>
<keyword evidence="3" id="KW-0378">Hydrolase</keyword>
<dbReference type="Proteomes" id="UP000181962">
    <property type="component" value="Chromosome"/>
</dbReference>
<proteinExistence type="inferred from homology"/>